<evidence type="ECO:0000313" key="1">
    <source>
        <dbReference type="EMBL" id="CAF1409859.1"/>
    </source>
</evidence>
<dbReference type="EMBL" id="CAJOBH010007686">
    <property type="protein sequence ID" value="CAF4091508.1"/>
    <property type="molecule type" value="Genomic_DNA"/>
</dbReference>
<dbReference type="AlphaFoldDB" id="A0A815MM94"/>
<evidence type="ECO:0000313" key="2">
    <source>
        <dbReference type="EMBL" id="CAF1426527.1"/>
    </source>
</evidence>
<name>A0A815MM94_9BILA</name>
<evidence type="ECO:0000313" key="3">
    <source>
        <dbReference type="EMBL" id="CAF3933026.1"/>
    </source>
</evidence>
<protein>
    <submittedName>
        <fullName evidence="2">Uncharacterized protein</fullName>
    </submittedName>
</protein>
<dbReference type="OrthoDB" id="10019683at2759"/>
<evidence type="ECO:0000313" key="4">
    <source>
        <dbReference type="EMBL" id="CAF4091508.1"/>
    </source>
</evidence>
<dbReference type="Proteomes" id="UP000681720">
    <property type="component" value="Unassembled WGS sequence"/>
</dbReference>
<dbReference type="Proteomes" id="UP000681967">
    <property type="component" value="Unassembled WGS sequence"/>
</dbReference>
<gene>
    <name evidence="4" type="ORF">BYL167_LOCUS18627</name>
    <name evidence="1" type="ORF">CJN711_LOCUS22448</name>
    <name evidence="3" type="ORF">GIL414_LOCUS8179</name>
    <name evidence="2" type="ORF">KQP761_LOCUS10829</name>
</gene>
<dbReference type="Proteomes" id="UP000663855">
    <property type="component" value="Unassembled WGS sequence"/>
</dbReference>
<dbReference type="EMBL" id="CAJOBJ010002613">
    <property type="protein sequence ID" value="CAF3933026.1"/>
    <property type="molecule type" value="Genomic_DNA"/>
</dbReference>
<sequence length="172" mass="19507">MASSKVTDSLKDNSLRLSSLKDSLEVSWLDSEIGEAGKHQAIKSDCKNISKLISKWHFFNCCDQLNNYIENHPDVKLISIMSGRFARQILPLLSPRENFHSAYVLTIDIKKNKEALGVESKLKGVFNVEDELFGQLRNDLSALFWNEGKKLVASNRDQEAAEYFAESQRLAK</sequence>
<accession>A0A815MM94</accession>
<proteinExistence type="predicted"/>
<dbReference type="Proteomes" id="UP000663834">
    <property type="component" value="Unassembled WGS sequence"/>
</dbReference>
<organism evidence="2 5">
    <name type="scientific">Rotaria magnacalcarata</name>
    <dbReference type="NCBI Taxonomy" id="392030"/>
    <lineage>
        <taxon>Eukaryota</taxon>
        <taxon>Metazoa</taxon>
        <taxon>Spiralia</taxon>
        <taxon>Gnathifera</taxon>
        <taxon>Rotifera</taxon>
        <taxon>Eurotatoria</taxon>
        <taxon>Bdelloidea</taxon>
        <taxon>Philodinida</taxon>
        <taxon>Philodinidae</taxon>
        <taxon>Rotaria</taxon>
    </lineage>
</organism>
<evidence type="ECO:0000313" key="5">
    <source>
        <dbReference type="Proteomes" id="UP000663834"/>
    </source>
</evidence>
<dbReference type="EMBL" id="CAJNOV010010511">
    <property type="protein sequence ID" value="CAF1409859.1"/>
    <property type="molecule type" value="Genomic_DNA"/>
</dbReference>
<dbReference type="EMBL" id="CAJNOW010004686">
    <property type="protein sequence ID" value="CAF1426527.1"/>
    <property type="molecule type" value="Genomic_DNA"/>
</dbReference>
<reference evidence="2" key="1">
    <citation type="submission" date="2021-02" db="EMBL/GenBank/DDBJ databases">
        <authorList>
            <person name="Nowell W R."/>
        </authorList>
    </citation>
    <scope>NUCLEOTIDE SEQUENCE</scope>
</reference>
<comment type="caution">
    <text evidence="2">The sequence shown here is derived from an EMBL/GenBank/DDBJ whole genome shotgun (WGS) entry which is preliminary data.</text>
</comment>